<dbReference type="EMBL" id="VUJX02000016">
    <property type="protein sequence ID" value="KAL0929611.1"/>
    <property type="molecule type" value="Genomic_DNA"/>
</dbReference>
<gene>
    <name evidence="1" type="ORF">CTRU02_215510</name>
</gene>
<keyword evidence="2" id="KW-1185">Reference proteome</keyword>
<reference evidence="1 2" key="1">
    <citation type="journal article" date="2020" name="Phytopathology">
        <title>Genome Sequence Resources of Colletotrichum truncatum, C. plurivorum, C. musicola, and C. sojae: Four Species Pathogenic to Soybean (Glycine max).</title>
        <authorList>
            <person name="Rogerio F."/>
            <person name="Boufleur T.R."/>
            <person name="Ciampi-Guillardi M."/>
            <person name="Sukno S.A."/>
            <person name="Thon M.R."/>
            <person name="Massola Junior N.S."/>
            <person name="Baroncelli R."/>
        </authorList>
    </citation>
    <scope>NUCLEOTIDE SEQUENCE [LARGE SCALE GENOMIC DNA]</scope>
    <source>
        <strain evidence="1 2">CMES1059</strain>
    </source>
</reference>
<protein>
    <submittedName>
        <fullName evidence="1">Uncharacterized protein</fullName>
    </submittedName>
</protein>
<evidence type="ECO:0000313" key="1">
    <source>
        <dbReference type="EMBL" id="KAL0929611.1"/>
    </source>
</evidence>
<evidence type="ECO:0000313" key="2">
    <source>
        <dbReference type="Proteomes" id="UP000805649"/>
    </source>
</evidence>
<dbReference type="Proteomes" id="UP000805649">
    <property type="component" value="Unassembled WGS sequence"/>
</dbReference>
<sequence>MDLCKHTGWLRLSTKDRAYVLEISDRAQRLLDSLPRPDNQFPGVIHLIGNETKRLAMKRLGVEIARPNTSRGHGEIHLSLSADTVASDRPVVVADSDIPLHNRLGRPRKPPLCHEITARPLLQPLKNASSSKVECIADRAYTRMLLPFADVICFFAGDVGGLPRVAHRLAAWLDLGKQSTSAVCPWLVIIVESGEENVARQTLLKSLRTMTSIDVLTLFQGIRVVSLAGLAPKTALRRGCPSARWDTFRNELLYMVETKRVERLQASCLFSATHLAAFLRHAAERLGDVTSPPLDFLGAARIENPVAGDLEHHLANFLREFRSLESLRAFAVPVIASTFLLDQYPPGMHHFDPRDVFQSLYRDACYNICGAVVLAHEGSTEMVLPSQFVKLIETEMTRRFRRLKVGESAASVHRHLLAQFGDEWARFQSEKTCYHCLSRRPQVFPPCGHGWCRNCVSVFGTPSPDNEWAVEIDGCLLCRKEWRMLFQLKPDTATVRVLCLDGGGTRGKYPLKLLKQLQDRINLPNFPVQQHFDIVYGTSSGKSYYISAGALCLNGWTIEECIASFESLASQAFTPRHLPAVPVVRPLLELVMCLPLVPTFVRLAALVLLDSRYPSRHIEKALRSVFGLDKSIVDYSAANAMGTMVGMTTATIQDASACVFTNYNGVGVRDDNRGLDQVPSPIRPCYSSDDLGMADYRVLMPENGARNIPIWEIYFTPWHIRGVGKLQDGGLVANNPSSIALQEAAALYPNAPDPSILVSLGTGSSAQCNESHVSESRWPWRDCFPIRLFRALWNLGSTRRTWQQVITHKKVGHAGEFFCFDVEFAGEEPPLDDLSCLEDDDENDRGTIIGLPELERLVLCMRAELFVFELCPVRPFRFVNGEYECLGYIRCRLEAGSDTLHEFMSQLGQSFASFRVGDRALAGGFPKHPLLDDDGKFCKEVRFRVASREQPVGISLWESSREGCSISGSPFNLQRLVREQKLDASFGTADHRKRRREGKEEASGRHKRQRR</sequence>
<accession>A0ACC3YCT9</accession>
<proteinExistence type="predicted"/>
<name>A0ACC3YCT9_COLTU</name>
<comment type="caution">
    <text evidence="1">The sequence shown here is derived from an EMBL/GenBank/DDBJ whole genome shotgun (WGS) entry which is preliminary data.</text>
</comment>
<organism evidence="1 2">
    <name type="scientific">Colletotrichum truncatum</name>
    <name type="common">Anthracnose fungus</name>
    <name type="synonym">Colletotrichum capsici</name>
    <dbReference type="NCBI Taxonomy" id="5467"/>
    <lineage>
        <taxon>Eukaryota</taxon>
        <taxon>Fungi</taxon>
        <taxon>Dikarya</taxon>
        <taxon>Ascomycota</taxon>
        <taxon>Pezizomycotina</taxon>
        <taxon>Sordariomycetes</taxon>
        <taxon>Hypocreomycetidae</taxon>
        <taxon>Glomerellales</taxon>
        <taxon>Glomerellaceae</taxon>
        <taxon>Colletotrichum</taxon>
        <taxon>Colletotrichum truncatum species complex</taxon>
    </lineage>
</organism>